<gene>
    <name evidence="5" type="ORF">COV59_05130</name>
</gene>
<dbReference type="PANTHER" id="PTHR12350">
    <property type="entry name" value="HISTONE-LYSINE N-METHYLTRANSFERASE-RELATED"/>
    <property type="match status" value="1"/>
</dbReference>
<dbReference type="EMBL" id="PCWN01000011">
    <property type="protein sequence ID" value="PIR03546.1"/>
    <property type="molecule type" value="Genomic_DNA"/>
</dbReference>
<dbReference type="PROSITE" id="PS50280">
    <property type="entry name" value="SET"/>
    <property type="match status" value="1"/>
</dbReference>
<reference evidence="5 6" key="1">
    <citation type="submission" date="2017-09" db="EMBL/GenBank/DDBJ databases">
        <title>Depth-based differentiation of microbial function through sediment-hosted aquifers and enrichment of novel symbionts in the deep terrestrial subsurface.</title>
        <authorList>
            <person name="Probst A.J."/>
            <person name="Ladd B."/>
            <person name="Jarett J.K."/>
            <person name="Geller-Mcgrath D.E."/>
            <person name="Sieber C.M."/>
            <person name="Emerson J.B."/>
            <person name="Anantharaman K."/>
            <person name="Thomas B.C."/>
            <person name="Malmstrom R."/>
            <person name="Stieglmeier M."/>
            <person name="Klingl A."/>
            <person name="Woyke T."/>
            <person name="Ryan C.M."/>
            <person name="Banfield J.F."/>
        </authorList>
    </citation>
    <scope>NUCLEOTIDE SEQUENCE [LARGE SCALE GENOMIC DNA]</scope>
    <source>
        <strain evidence="5">CG11_big_fil_rev_8_21_14_0_20_39_34</strain>
    </source>
</reference>
<dbReference type="Gene3D" id="2.170.270.10">
    <property type="entry name" value="SET domain"/>
    <property type="match status" value="1"/>
</dbReference>
<evidence type="ECO:0000259" key="3">
    <source>
        <dbReference type="PROSITE" id="PS50280"/>
    </source>
</evidence>
<dbReference type="SUPFAM" id="SSF82199">
    <property type="entry name" value="SET domain"/>
    <property type="match status" value="1"/>
</dbReference>
<evidence type="ECO:0000256" key="1">
    <source>
        <dbReference type="ARBA" id="ARBA00022679"/>
    </source>
</evidence>
<dbReference type="GO" id="GO:0016740">
    <property type="term" value="F:transferase activity"/>
    <property type="evidence" value="ECO:0007669"/>
    <property type="project" value="UniProtKB-KW"/>
</dbReference>
<proteinExistence type="predicted"/>
<dbReference type="PROSITE" id="PS50868">
    <property type="entry name" value="POST_SET"/>
    <property type="match status" value="1"/>
</dbReference>
<dbReference type="InterPro" id="IPR003616">
    <property type="entry name" value="Post-SET_dom"/>
</dbReference>
<sequence length="184" mass="21221">MSVYDWDMNLAAKNVPFSLDEMLEKIEVRDVSEDIGKGIFAKRFLKKEEIIWVLAGPVVYKPSINTVPIYWDGEDDWLFIDPLEPVSNMNHSCSPNAGIHGRTMVVAMRDIEKGEHITIDYAMIVPRYNFEQLPQTEEDLLCTCGTEECRGSFGAYKNLSEELKKKYRPYVSEYILELEEKGKL</sequence>
<evidence type="ECO:0000259" key="4">
    <source>
        <dbReference type="PROSITE" id="PS50868"/>
    </source>
</evidence>
<accession>A0A2H0N615</accession>
<dbReference type="Proteomes" id="UP000229600">
    <property type="component" value="Unassembled WGS sequence"/>
</dbReference>
<dbReference type="InterPro" id="IPR053201">
    <property type="entry name" value="Flavunoidine_N-MTase"/>
</dbReference>
<feature type="domain" description="SET" evidence="3">
    <location>
        <begin position="24"/>
        <end position="122"/>
    </location>
</feature>
<name>A0A2H0N615_9BACT</name>
<keyword evidence="1" id="KW-0808">Transferase</keyword>
<dbReference type="PANTHER" id="PTHR12350:SF19">
    <property type="entry name" value="SET DOMAIN-CONTAINING PROTEIN"/>
    <property type="match status" value="1"/>
</dbReference>
<comment type="caution">
    <text evidence="5">The sequence shown here is derived from an EMBL/GenBank/DDBJ whole genome shotgun (WGS) entry which is preliminary data.</text>
</comment>
<dbReference type="AlphaFoldDB" id="A0A2H0N615"/>
<evidence type="ECO:0000256" key="2">
    <source>
        <dbReference type="ARBA" id="ARBA00022691"/>
    </source>
</evidence>
<dbReference type="Pfam" id="PF00856">
    <property type="entry name" value="SET"/>
    <property type="match status" value="1"/>
</dbReference>
<organism evidence="5 6">
    <name type="scientific">Candidatus Magasanikbacteria bacterium CG11_big_fil_rev_8_21_14_0_20_39_34</name>
    <dbReference type="NCBI Taxonomy" id="1974653"/>
    <lineage>
        <taxon>Bacteria</taxon>
        <taxon>Candidatus Magasanikiibacteriota</taxon>
    </lineage>
</organism>
<dbReference type="CDD" id="cd20071">
    <property type="entry name" value="SET_SMYD"/>
    <property type="match status" value="1"/>
</dbReference>
<feature type="domain" description="Post-SET" evidence="4">
    <location>
        <begin position="138"/>
        <end position="154"/>
    </location>
</feature>
<dbReference type="SMART" id="SM00317">
    <property type="entry name" value="SET"/>
    <property type="match status" value="1"/>
</dbReference>
<dbReference type="InterPro" id="IPR001214">
    <property type="entry name" value="SET_dom"/>
</dbReference>
<dbReference type="InterPro" id="IPR046341">
    <property type="entry name" value="SET_dom_sf"/>
</dbReference>
<evidence type="ECO:0000313" key="5">
    <source>
        <dbReference type="EMBL" id="PIR03546.1"/>
    </source>
</evidence>
<keyword evidence="2" id="KW-0949">S-adenosyl-L-methionine</keyword>
<protein>
    <recommendedName>
        <fullName evidence="7">SET domain-containing protein-lysine N-methyltransferase</fullName>
    </recommendedName>
</protein>
<evidence type="ECO:0000313" key="6">
    <source>
        <dbReference type="Proteomes" id="UP000229600"/>
    </source>
</evidence>
<evidence type="ECO:0008006" key="7">
    <source>
        <dbReference type="Google" id="ProtNLM"/>
    </source>
</evidence>